<feature type="chain" id="PRO_5043048977" description="UPAR/Ly6 domain-containing protein" evidence="1">
    <location>
        <begin position="22"/>
        <end position="121"/>
    </location>
</feature>
<organism evidence="2 3">
    <name type="scientific">Pristionchus mayeri</name>
    <dbReference type="NCBI Taxonomy" id="1317129"/>
    <lineage>
        <taxon>Eukaryota</taxon>
        <taxon>Metazoa</taxon>
        <taxon>Ecdysozoa</taxon>
        <taxon>Nematoda</taxon>
        <taxon>Chromadorea</taxon>
        <taxon>Rhabditida</taxon>
        <taxon>Rhabditina</taxon>
        <taxon>Diplogasteromorpha</taxon>
        <taxon>Diplogasteroidea</taxon>
        <taxon>Neodiplogasteridae</taxon>
        <taxon>Pristionchus</taxon>
    </lineage>
</organism>
<comment type="caution">
    <text evidence="2">The sequence shown here is derived from an EMBL/GenBank/DDBJ whole genome shotgun (WGS) entry which is preliminary data.</text>
</comment>
<dbReference type="PANTHER" id="PTHR34721">
    <property type="entry name" value="PROTEIN CBG09734"/>
    <property type="match status" value="1"/>
</dbReference>
<accession>A0AAN5CQ88</accession>
<protein>
    <recommendedName>
        <fullName evidence="4">UPAR/Ly6 domain-containing protein</fullName>
    </recommendedName>
</protein>
<feature type="non-terminal residue" evidence="2">
    <location>
        <position position="1"/>
    </location>
</feature>
<gene>
    <name evidence="2" type="ORF">PMAYCL1PPCAC_18851</name>
</gene>
<dbReference type="PANTHER" id="PTHR34721:SF11">
    <property type="entry name" value="ACTIVIN_RECP DOMAIN-CONTAINING PROTEIN"/>
    <property type="match status" value="1"/>
</dbReference>
<proteinExistence type="predicted"/>
<dbReference type="AlphaFoldDB" id="A0AAN5CQ88"/>
<dbReference type="Proteomes" id="UP001328107">
    <property type="component" value="Unassembled WGS sequence"/>
</dbReference>
<feature type="signal peptide" evidence="1">
    <location>
        <begin position="1"/>
        <end position="21"/>
    </location>
</feature>
<evidence type="ECO:0000313" key="3">
    <source>
        <dbReference type="Proteomes" id="UP001328107"/>
    </source>
</evidence>
<name>A0AAN5CQ88_9BILA</name>
<dbReference type="EMBL" id="BTRK01000004">
    <property type="protein sequence ID" value="GMR48656.1"/>
    <property type="molecule type" value="Genomic_DNA"/>
</dbReference>
<keyword evidence="3" id="KW-1185">Reference proteome</keyword>
<keyword evidence="1" id="KW-0732">Signal</keyword>
<evidence type="ECO:0000256" key="1">
    <source>
        <dbReference type="SAM" id="SignalP"/>
    </source>
</evidence>
<dbReference type="SUPFAM" id="SSF57302">
    <property type="entry name" value="Snake toxin-like"/>
    <property type="match status" value="1"/>
</dbReference>
<sequence length="121" mass="13010">FIQMLRLFLLSLAALLSVSLAIRCYSSQVTVPGPSSQMVIVNCPAAQFCFKSYIERSVRGDMSYTETRACGNVGTCFQTGCTGTGDNRQCCCAGDLCNSAQGPMGKALFLSVLLPLALRFF</sequence>
<reference evidence="3" key="1">
    <citation type="submission" date="2022-10" db="EMBL/GenBank/DDBJ databases">
        <title>Genome assembly of Pristionchus species.</title>
        <authorList>
            <person name="Yoshida K."/>
            <person name="Sommer R.J."/>
        </authorList>
    </citation>
    <scope>NUCLEOTIDE SEQUENCE [LARGE SCALE GENOMIC DNA]</scope>
    <source>
        <strain evidence="3">RS5460</strain>
    </source>
</reference>
<evidence type="ECO:0008006" key="4">
    <source>
        <dbReference type="Google" id="ProtNLM"/>
    </source>
</evidence>
<evidence type="ECO:0000313" key="2">
    <source>
        <dbReference type="EMBL" id="GMR48656.1"/>
    </source>
</evidence>
<dbReference type="InterPro" id="IPR045860">
    <property type="entry name" value="Snake_toxin-like_sf"/>
</dbReference>